<evidence type="ECO:0000313" key="1">
    <source>
        <dbReference type="EMBL" id="CAD8052770.1"/>
    </source>
</evidence>
<reference evidence="1" key="1">
    <citation type="submission" date="2021-01" db="EMBL/GenBank/DDBJ databases">
        <authorList>
            <consortium name="Genoscope - CEA"/>
            <person name="William W."/>
        </authorList>
    </citation>
    <scope>NUCLEOTIDE SEQUENCE</scope>
</reference>
<sequence>MLQLLCQKQNVFINKSGSQFYANYLINLLAKGAFAQLKRLRFKSKTLHLEKWKNYATQQIEVINQQMFNKVLNEFEINHFFNIYQKVLQILCLARINSKKIILPILWIRGLKFVKLIQKTFAISLKFPVSTLEAHFKLSRKFLKPYNHFICYDNLKTNTYYDIITIKRNLYKKAIRNAQAFI</sequence>
<gene>
    <name evidence="1" type="ORF">PPRIM_AZ9-3.1.T0190380</name>
</gene>
<organism evidence="1 2">
    <name type="scientific">Paramecium primaurelia</name>
    <dbReference type="NCBI Taxonomy" id="5886"/>
    <lineage>
        <taxon>Eukaryota</taxon>
        <taxon>Sar</taxon>
        <taxon>Alveolata</taxon>
        <taxon>Ciliophora</taxon>
        <taxon>Intramacronucleata</taxon>
        <taxon>Oligohymenophorea</taxon>
        <taxon>Peniculida</taxon>
        <taxon>Parameciidae</taxon>
        <taxon>Paramecium</taxon>
    </lineage>
</organism>
<evidence type="ECO:0000313" key="2">
    <source>
        <dbReference type="Proteomes" id="UP000688137"/>
    </source>
</evidence>
<name>A0A8S1KAI8_PARPR</name>
<dbReference type="Proteomes" id="UP000688137">
    <property type="component" value="Unassembled WGS sequence"/>
</dbReference>
<dbReference type="EMBL" id="CAJJDM010000016">
    <property type="protein sequence ID" value="CAD8052770.1"/>
    <property type="molecule type" value="Genomic_DNA"/>
</dbReference>
<dbReference type="AlphaFoldDB" id="A0A8S1KAI8"/>
<keyword evidence="2" id="KW-1185">Reference proteome</keyword>
<protein>
    <submittedName>
        <fullName evidence="1">Uncharacterized protein</fullName>
    </submittedName>
</protein>
<proteinExistence type="predicted"/>
<comment type="caution">
    <text evidence="1">The sequence shown here is derived from an EMBL/GenBank/DDBJ whole genome shotgun (WGS) entry which is preliminary data.</text>
</comment>
<accession>A0A8S1KAI8</accession>